<dbReference type="EMBL" id="JAGSOH010000004">
    <property type="protein sequence ID" value="MBR7825256.1"/>
    <property type="molecule type" value="Genomic_DNA"/>
</dbReference>
<feature type="transmembrane region" description="Helical" evidence="6">
    <location>
        <begin position="250"/>
        <end position="271"/>
    </location>
</feature>
<proteinExistence type="inferred from homology"/>
<gene>
    <name evidence="8" type="ORF">KDK95_02980</name>
</gene>
<evidence type="ECO:0000259" key="7">
    <source>
        <dbReference type="PROSITE" id="PS51012"/>
    </source>
</evidence>
<evidence type="ECO:0000256" key="5">
    <source>
        <dbReference type="ARBA" id="ARBA00023251"/>
    </source>
</evidence>
<comment type="subcellular location">
    <subcellularLocation>
        <location evidence="6">Cell membrane</location>
        <topology evidence="6">Multi-pass membrane protein</topology>
    </subcellularLocation>
    <subcellularLocation>
        <location evidence="1">Membrane</location>
        <topology evidence="1">Multi-pass membrane protein</topology>
    </subcellularLocation>
</comment>
<keyword evidence="4 6" id="KW-0472">Membrane</keyword>
<dbReference type="InterPro" id="IPR051784">
    <property type="entry name" value="Nod_factor_ABC_transporter"/>
</dbReference>
<name>A0A941E520_9ACTN</name>
<evidence type="ECO:0000256" key="2">
    <source>
        <dbReference type="ARBA" id="ARBA00022692"/>
    </source>
</evidence>
<dbReference type="InterPro" id="IPR000412">
    <property type="entry name" value="ABC_2_transport"/>
</dbReference>
<keyword evidence="2 6" id="KW-0812">Transmembrane</keyword>
<evidence type="ECO:0000313" key="9">
    <source>
        <dbReference type="Proteomes" id="UP000676325"/>
    </source>
</evidence>
<keyword evidence="3 6" id="KW-1133">Transmembrane helix</keyword>
<comment type="similarity">
    <text evidence="6">Belongs to the ABC-2 integral membrane protein family.</text>
</comment>
<dbReference type="PANTHER" id="PTHR43229">
    <property type="entry name" value="NODULATION PROTEIN J"/>
    <property type="match status" value="1"/>
</dbReference>
<dbReference type="PIRSF" id="PIRSF006648">
    <property type="entry name" value="DrrB"/>
    <property type="match status" value="1"/>
</dbReference>
<feature type="transmembrane region" description="Helical" evidence="6">
    <location>
        <begin position="131"/>
        <end position="159"/>
    </location>
</feature>
<dbReference type="InterPro" id="IPR047817">
    <property type="entry name" value="ABC2_TM_bact-type"/>
</dbReference>
<dbReference type="GO" id="GO:0046677">
    <property type="term" value="P:response to antibiotic"/>
    <property type="evidence" value="ECO:0007669"/>
    <property type="project" value="UniProtKB-KW"/>
</dbReference>
<protein>
    <recommendedName>
        <fullName evidence="6">Transport permease protein</fullName>
    </recommendedName>
</protein>
<feature type="transmembrane region" description="Helical" evidence="6">
    <location>
        <begin position="193"/>
        <end position="215"/>
    </location>
</feature>
<comment type="caution">
    <text evidence="8">The sequence shown here is derived from an EMBL/GenBank/DDBJ whole genome shotgun (WGS) entry which is preliminary data.</text>
</comment>
<evidence type="ECO:0000256" key="1">
    <source>
        <dbReference type="ARBA" id="ARBA00004141"/>
    </source>
</evidence>
<dbReference type="RefSeq" id="WP_212516406.1">
    <property type="nucleotide sequence ID" value="NZ_JAGSOH010000004.1"/>
</dbReference>
<dbReference type="InterPro" id="IPR013525">
    <property type="entry name" value="ABC2_TM"/>
</dbReference>
<dbReference type="Pfam" id="PF01061">
    <property type="entry name" value="ABC2_membrane"/>
    <property type="match status" value="1"/>
</dbReference>
<keyword evidence="5" id="KW-0046">Antibiotic resistance</keyword>
<keyword evidence="6" id="KW-0813">Transport</keyword>
<dbReference type="AlphaFoldDB" id="A0A941E520"/>
<dbReference type="Proteomes" id="UP000676325">
    <property type="component" value="Unassembled WGS sequence"/>
</dbReference>
<feature type="domain" description="ABC transmembrane type-2" evidence="7">
    <location>
        <begin position="53"/>
        <end position="274"/>
    </location>
</feature>
<keyword evidence="9" id="KW-1185">Reference proteome</keyword>
<evidence type="ECO:0000256" key="3">
    <source>
        <dbReference type="ARBA" id="ARBA00022989"/>
    </source>
</evidence>
<feature type="transmembrane region" description="Helical" evidence="6">
    <location>
        <begin position="55"/>
        <end position="74"/>
    </location>
</feature>
<reference evidence="8" key="1">
    <citation type="submission" date="2021-04" db="EMBL/GenBank/DDBJ databases">
        <title>Genome based classification of Actinospica acidithermotolerans sp. nov., an actinobacterium isolated from an Indonesian hot spring.</title>
        <authorList>
            <person name="Kusuma A.B."/>
            <person name="Putra K.E."/>
            <person name="Nafisah S."/>
            <person name="Loh J."/>
            <person name="Nouioui I."/>
            <person name="Goodfellow M."/>
        </authorList>
    </citation>
    <scope>NUCLEOTIDE SEQUENCE</scope>
    <source>
        <strain evidence="8">MGRD01-02</strain>
    </source>
</reference>
<dbReference type="PROSITE" id="PS51012">
    <property type="entry name" value="ABC_TM2"/>
    <property type="match status" value="1"/>
</dbReference>
<feature type="transmembrane region" description="Helical" evidence="6">
    <location>
        <begin position="86"/>
        <end position="110"/>
    </location>
</feature>
<dbReference type="PANTHER" id="PTHR43229:SF2">
    <property type="entry name" value="NODULATION PROTEIN J"/>
    <property type="match status" value="1"/>
</dbReference>
<sequence length="274" mass="28810">MSAETLTKQIEAADERPLGAPGSFRPDPRPAPVPRMVLAQARFETKLLLRNGEQLLLAIIIPALMLIAFAAEPLGTITGGGSRIDYYAPGIIGMAVLSTAFTSQAIATGFERRYSVLKRLGATPLPRWGLLAGKALSILMVECVQLVLLIGIALAMGWSPHGDPLAVLVLLALGTTAFSGLALWLAGSVRAEATLAVANFMFLVFIGLGGVVVPLSKFGHGAQSVLQFLPISALTDGLREVLQSGSAMPWGPVGILAVWTVVAVAGAARFFKWE</sequence>
<organism evidence="8 9">
    <name type="scientific">Actinospica acidithermotolerans</name>
    <dbReference type="NCBI Taxonomy" id="2828514"/>
    <lineage>
        <taxon>Bacteria</taxon>
        <taxon>Bacillati</taxon>
        <taxon>Actinomycetota</taxon>
        <taxon>Actinomycetes</taxon>
        <taxon>Catenulisporales</taxon>
        <taxon>Actinospicaceae</taxon>
        <taxon>Actinospica</taxon>
    </lineage>
</organism>
<evidence type="ECO:0000256" key="6">
    <source>
        <dbReference type="RuleBase" id="RU361157"/>
    </source>
</evidence>
<accession>A0A941E520</accession>
<keyword evidence="6" id="KW-1003">Cell membrane</keyword>
<feature type="transmembrane region" description="Helical" evidence="6">
    <location>
        <begin position="165"/>
        <end position="186"/>
    </location>
</feature>
<evidence type="ECO:0000313" key="8">
    <source>
        <dbReference type="EMBL" id="MBR7825256.1"/>
    </source>
</evidence>
<dbReference type="GO" id="GO:0140359">
    <property type="term" value="F:ABC-type transporter activity"/>
    <property type="evidence" value="ECO:0007669"/>
    <property type="project" value="InterPro"/>
</dbReference>
<evidence type="ECO:0000256" key="4">
    <source>
        <dbReference type="ARBA" id="ARBA00023136"/>
    </source>
</evidence>
<dbReference type="GO" id="GO:0043190">
    <property type="term" value="C:ATP-binding cassette (ABC) transporter complex"/>
    <property type="evidence" value="ECO:0007669"/>
    <property type="project" value="InterPro"/>
</dbReference>